<dbReference type="GO" id="GO:0141100">
    <property type="term" value="F:tRNA (guanine(18)-2'-O)-methyltransferase activity"/>
    <property type="evidence" value="ECO:0007669"/>
    <property type="project" value="UniProtKB-UniRule"/>
</dbReference>
<accession>A0A7W0CCH4</accession>
<dbReference type="InterPro" id="IPR029026">
    <property type="entry name" value="tRNA_m1G_MTases_N"/>
</dbReference>
<comment type="function">
    <text evidence="7">Catalyzes the 2'-O methylation of guanosine at position 18 in tRNA.</text>
</comment>
<dbReference type="InterPro" id="IPR029028">
    <property type="entry name" value="Alpha/beta_knot_MTases"/>
</dbReference>
<dbReference type="InterPro" id="IPR033671">
    <property type="entry name" value="TrmH"/>
</dbReference>
<dbReference type="HAMAP" id="MF_02060">
    <property type="entry name" value="tRNA_methyltr_TrmH"/>
    <property type="match status" value="1"/>
</dbReference>
<dbReference type="InterPro" id="IPR001537">
    <property type="entry name" value="SpoU_MeTrfase"/>
</dbReference>
<dbReference type="EMBL" id="JACDUS010000021">
    <property type="protein sequence ID" value="MBA2883237.1"/>
    <property type="molecule type" value="Genomic_DNA"/>
</dbReference>
<dbReference type="Proteomes" id="UP000525298">
    <property type="component" value="Unassembled WGS sequence"/>
</dbReference>
<keyword evidence="3 7" id="KW-0808">Transferase</keyword>
<keyword evidence="1 7" id="KW-0820">tRNA-binding</keyword>
<sequence length="214" mass="24380">MDTFERVLANRTRYLAVALENVFQGHNASAVLRSMDCFGIQDAHIIENEYEYRVNPDVALGASKWLSLIRHNRLAHNTLAAVSALRMRGYRIVATTPHSRDVSLPDFNLYAGKSALFFGTELEGLSDVLMDNADEFLRIPMYGFTESFNISVSAALVFYELVHRLRASEINWGLAEEEKQDLRLQWLKQSVRHSDLLISRFMKEKARSVEPAGK</sequence>
<name>A0A7W0CCH4_9BACT</name>
<keyword evidence="6 7" id="KW-0694">RNA-binding</keyword>
<feature type="domain" description="tRNA/rRNA methyltransferase SpoU type" evidence="8">
    <location>
        <begin position="15"/>
        <end position="159"/>
    </location>
</feature>
<comment type="caution">
    <text evidence="7">Lacks conserved residue(s) required for the propagation of feature annotation.</text>
</comment>
<comment type="caution">
    <text evidence="9">The sequence shown here is derived from an EMBL/GenBank/DDBJ whole genome shotgun (WGS) entry which is preliminary data.</text>
</comment>
<dbReference type="GO" id="GO:0000049">
    <property type="term" value="F:tRNA binding"/>
    <property type="evidence" value="ECO:0007669"/>
    <property type="project" value="UniProtKB-UniRule"/>
</dbReference>
<dbReference type="CDD" id="cd18092">
    <property type="entry name" value="SpoU-like_TrmH"/>
    <property type="match status" value="1"/>
</dbReference>
<dbReference type="RefSeq" id="WP_220128447.1">
    <property type="nucleotide sequence ID" value="NZ_JACDUS010000021.1"/>
</dbReference>
<organism evidence="9 10">
    <name type="scientific">Desulfosalsimonas propionicica</name>
    <dbReference type="NCBI Taxonomy" id="332175"/>
    <lineage>
        <taxon>Bacteria</taxon>
        <taxon>Pseudomonadati</taxon>
        <taxon>Thermodesulfobacteriota</taxon>
        <taxon>Desulfobacteria</taxon>
        <taxon>Desulfobacterales</taxon>
        <taxon>Desulfosalsimonadaceae</taxon>
        <taxon>Desulfosalsimonas</taxon>
    </lineage>
</organism>
<protein>
    <recommendedName>
        <fullName evidence="7">tRNA (guanosine(18)-2'-O)-methyltransferase</fullName>
        <ecNumber evidence="7">2.1.1.34</ecNumber>
    </recommendedName>
    <alternativeName>
        <fullName evidence="7">tRNA [Gm18] methyltransferase</fullName>
    </alternativeName>
</protein>
<evidence type="ECO:0000256" key="5">
    <source>
        <dbReference type="ARBA" id="ARBA00022694"/>
    </source>
</evidence>
<evidence type="ECO:0000256" key="2">
    <source>
        <dbReference type="ARBA" id="ARBA00022603"/>
    </source>
</evidence>
<comment type="similarity">
    <text evidence="7">Belongs to the class IV-like SAM-binding methyltransferase superfamily. RNA methyltransferase TrmH family.</text>
</comment>
<keyword evidence="10" id="KW-1185">Reference proteome</keyword>
<reference evidence="9 10" key="1">
    <citation type="submission" date="2020-07" db="EMBL/GenBank/DDBJ databases">
        <title>Genomic Encyclopedia of Type Strains, Phase IV (KMG-IV): sequencing the most valuable type-strain genomes for metagenomic binning, comparative biology and taxonomic classification.</title>
        <authorList>
            <person name="Goeker M."/>
        </authorList>
    </citation>
    <scope>NUCLEOTIDE SEQUENCE [LARGE SCALE GENOMIC DNA]</scope>
    <source>
        <strain evidence="9 10">DSM 17721</strain>
    </source>
</reference>
<evidence type="ECO:0000256" key="1">
    <source>
        <dbReference type="ARBA" id="ARBA00022555"/>
    </source>
</evidence>
<feature type="binding site" evidence="7">
    <location>
        <position position="139"/>
    </location>
    <ligand>
        <name>S-adenosyl-L-methionine</name>
        <dbReference type="ChEBI" id="CHEBI:59789"/>
    </ligand>
</feature>
<dbReference type="PANTHER" id="PTHR43453:SF1">
    <property type="entry name" value="TRNA_RRNA METHYLTRANSFERASE SPOU TYPE DOMAIN-CONTAINING PROTEIN"/>
    <property type="match status" value="1"/>
</dbReference>
<dbReference type="GO" id="GO:0002938">
    <property type="term" value="P:tRNA guanine ribose methylation"/>
    <property type="evidence" value="ECO:0007669"/>
    <property type="project" value="UniProtKB-UniRule"/>
</dbReference>
<comment type="catalytic activity">
    <reaction evidence="7">
        <text>guanosine(18) in tRNA + S-adenosyl-L-methionine = 2'-O-methylguanosine(18) in tRNA + S-adenosyl-L-homocysteine + H(+)</text>
        <dbReference type="Rhea" id="RHEA:20077"/>
        <dbReference type="Rhea" id="RHEA-COMP:10190"/>
        <dbReference type="Rhea" id="RHEA-COMP:10192"/>
        <dbReference type="ChEBI" id="CHEBI:15378"/>
        <dbReference type="ChEBI" id="CHEBI:57856"/>
        <dbReference type="ChEBI" id="CHEBI:59789"/>
        <dbReference type="ChEBI" id="CHEBI:74269"/>
        <dbReference type="ChEBI" id="CHEBI:74445"/>
        <dbReference type="EC" id="2.1.1.34"/>
    </reaction>
</comment>
<evidence type="ECO:0000256" key="3">
    <source>
        <dbReference type="ARBA" id="ARBA00022679"/>
    </source>
</evidence>
<evidence type="ECO:0000313" key="9">
    <source>
        <dbReference type="EMBL" id="MBA2883237.1"/>
    </source>
</evidence>
<proteinExistence type="inferred from homology"/>
<dbReference type="AlphaFoldDB" id="A0A7W0CCH4"/>
<dbReference type="SUPFAM" id="SSF75217">
    <property type="entry name" value="alpha/beta knot"/>
    <property type="match status" value="1"/>
</dbReference>
<keyword evidence="4 7" id="KW-0949">S-adenosyl-L-methionine</keyword>
<evidence type="ECO:0000313" key="10">
    <source>
        <dbReference type="Proteomes" id="UP000525298"/>
    </source>
</evidence>
<gene>
    <name evidence="7" type="primary">trmH</name>
    <name evidence="9" type="ORF">HNR65_003599</name>
</gene>
<keyword evidence="5 7" id="KW-0819">tRNA processing</keyword>
<evidence type="ECO:0000256" key="4">
    <source>
        <dbReference type="ARBA" id="ARBA00022691"/>
    </source>
</evidence>
<dbReference type="PANTHER" id="PTHR43453">
    <property type="entry name" value="RRNA METHYLASE-LIKE"/>
    <property type="match status" value="1"/>
</dbReference>
<evidence type="ECO:0000256" key="6">
    <source>
        <dbReference type="ARBA" id="ARBA00022884"/>
    </source>
</evidence>
<evidence type="ECO:0000259" key="8">
    <source>
        <dbReference type="Pfam" id="PF00588"/>
    </source>
</evidence>
<dbReference type="Gene3D" id="3.40.1280.10">
    <property type="match status" value="1"/>
</dbReference>
<evidence type="ECO:0000256" key="7">
    <source>
        <dbReference type="HAMAP-Rule" id="MF_02060"/>
    </source>
</evidence>
<dbReference type="Pfam" id="PF00588">
    <property type="entry name" value="SpoU_methylase"/>
    <property type="match status" value="1"/>
</dbReference>
<dbReference type="EC" id="2.1.1.34" evidence="7"/>
<feature type="binding site" evidence="7">
    <location>
        <position position="95"/>
    </location>
    <ligand>
        <name>S-adenosyl-L-methionine</name>
        <dbReference type="ChEBI" id="CHEBI:59789"/>
    </ligand>
</feature>
<keyword evidence="2 7" id="KW-0489">Methyltransferase</keyword>